<keyword evidence="2 5" id="KW-0812">Transmembrane</keyword>
<evidence type="ECO:0000256" key="3">
    <source>
        <dbReference type="ARBA" id="ARBA00022989"/>
    </source>
</evidence>
<evidence type="ECO:0008006" key="8">
    <source>
        <dbReference type="Google" id="ProtNLM"/>
    </source>
</evidence>
<dbReference type="InterPro" id="IPR019424">
    <property type="entry name" value="7TM_GPCR_Srsx"/>
</dbReference>
<evidence type="ECO:0000256" key="1">
    <source>
        <dbReference type="ARBA" id="ARBA00004370"/>
    </source>
</evidence>
<proteinExistence type="predicted"/>
<evidence type="ECO:0000313" key="7">
    <source>
        <dbReference type="Proteomes" id="UP001303046"/>
    </source>
</evidence>
<evidence type="ECO:0000256" key="2">
    <source>
        <dbReference type="ARBA" id="ARBA00022692"/>
    </source>
</evidence>
<sequence length="188" mass="21131">MSAQTINVYCVAIEALAFNIVGVFGNVQLLWITARRKFTHTKPGLIFIHPNLTDSMALESTFPCPCSGPLSKLFGKSNAVRGQQKVVRRLQVIVIVFILSWFMALLGVNIASLLKFPPDVRSVWQSNMVFFALVCYSQTFYVCVWRSSDYREAFMNQLRVMACRAPKTMFDSSASRSQVAHVAATQHL</sequence>
<keyword evidence="4 5" id="KW-0472">Membrane</keyword>
<comment type="caution">
    <text evidence="6">The sequence shown here is derived from an EMBL/GenBank/DDBJ whole genome shotgun (WGS) entry which is preliminary data.</text>
</comment>
<accession>A0ABR1DCI7</accession>
<dbReference type="InterPro" id="IPR047130">
    <property type="entry name" value="7TM_GPCR_Srsx_nematod"/>
</dbReference>
<keyword evidence="3 5" id="KW-1133">Transmembrane helix</keyword>
<dbReference type="Pfam" id="PF10320">
    <property type="entry name" value="7TM_GPCR_Srsx"/>
    <property type="match status" value="1"/>
</dbReference>
<dbReference type="PANTHER" id="PTHR23360">
    <property type="entry name" value="G-PROTEIN COUPLED RECEPTORS FAMILY 1 PROFILE DOMAIN-CONTAINING PROTEIN-RELATED"/>
    <property type="match status" value="1"/>
</dbReference>
<keyword evidence="7" id="KW-1185">Reference proteome</keyword>
<comment type="subcellular location">
    <subcellularLocation>
        <location evidence="1">Membrane</location>
    </subcellularLocation>
</comment>
<feature type="transmembrane region" description="Helical" evidence="5">
    <location>
        <begin position="123"/>
        <end position="145"/>
    </location>
</feature>
<reference evidence="6 7" key="1">
    <citation type="submission" date="2023-08" db="EMBL/GenBank/DDBJ databases">
        <title>A Necator americanus chromosomal reference genome.</title>
        <authorList>
            <person name="Ilik V."/>
            <person name="Petrzelkova K.J."/>
            <person name="Pardy F."/>
            <person name="Fuh T."/>
            <person name="Niatou-Singa F.S."/>
            <person name="Gouil Q."/>
            <person name="Baker L."/>
            <person name="Ritchie M.E."/>
            <person name="Jex A.R."/>
            <person name="Gazzola D."/>
            <person name="Li H."/>
            <person name="Toshio Fujiwara R."/>
            <person name="Zhan B."/>
            <person name="Aroian R.V."/>
            <person name="Pafco B."/>
            <person name="Schwarz E.M."/>
        </authorList>
    </citation>
    <scope>NUCLEOTIDE SEQUENCE [LARGE SCALE GENOMIC DNA]</scope>
    <source>
        <strain evidence="6 7">Aroian</strain>
        <tissue evidence="6">Whole animal</tissue>
    </source>
</reference>
<dbReference type="EMBL" id="JAVFWL010000004">
    <property type="protein sequence ID" value="KAK6748164.1"/>
    <property type="molecule type" value="Genomic_DNA"/>
</dbReference>
<organism evidence="6 7">
    <name type="scientific">Necator americanus</name>
    <name type="common">Human hookworm</name>
    <dbReference type="NCBI Taxonomy" id="51031"/>
    <lineage>
        <taxon>Eukaryota</taxon>
        <taxon>Metazoa</taxon>
        <taxon>Ecdysozoa</taxon>
        <taxon>Nematoda</taxon>
        <taxon>Chromadorea</taxon>
        <taxon>Rhabditida</taxon>
        <taxon>Rhabditina</taxon>
        <taxon>Rhabditomorpha</taxon>
        <taxon>Strongyloidea</taxon>
        <taxon>Ancylostomatidae</taxon>
        <taxon>Bunostominae</taxon>
        <taxon>Necator</taxon>
    </lineage>
</organism>
<evidence type="ECO:0000313" key="6">
    <source>
        <dbReference type="EMBL" id="KAK6748164.1"/>
    </source>
</evidence>
<dbReference type="Gene3D" id="1.20.1070.10">
    <property type="entry name" value="Rhodopsin 7-helix transmembrane proteins"/>
    <property type="match status" value="1"/>
</dbReference>
<name>A0ABR1DCI7_NECAM</name>
<feature type="transmembrane region" description="Helical" evidence="5">
    <location>
        <begin position="90"/>
        <end position="111"/>
    </location>
</feature>
<dbReference type="SUPFAM" id="SSF81321">
    <property type="entry name" value="Family A G protein-coupled receptor-like"/>
    <property type="match status" value="1"/>
</dbReference>
<dbReference type="PANTHER" id="PTHR23360:SF37">
    <property type="entry name" value="G-PROTEIN COUPLED RECEPTORS FAMILY 1 PROFILE DOMAIN-CONTAINING PROTEIN"/>
    <property type="match status" value="1"/>
</dbReference>
<dbReference type="SMART" id="SM01381">
    <property type="entry name" value="7TM_GPCR_Srsx"/>
    <property type="match status" value="1"/>
</dbReference>
<dbReference type="InterPro" id="IPR000276">
    <property type="entry name" value="GPCR_Rhodpsn"/>
</dbReference>
<protein>
    <recommendedName>
        <fullName evidence="8">G-protein coupled receptors family 1 profile domain-containing protein</fullName>
    </recommendedName>
</protein>
<gene>
    <name evidence="6" type="primary">Necator_chrIV.g14326</name>
    <name evidence="6" type="ORF">RB195_001032</name>
</gene>
<evidence type="ECO:0000256" key="5">
    <source>
        <dbReference type="SAM" id="Phobius"/>
    </source>
</evidence>
<dbReference type="Proteomes" id="UP001303046">
    <property type="component" value="Unassembled WGS sequence"/>
</dbReference>
<feature type="transmembrane region" description="Helical" evidence="5">
    <location>
        <begin position="6"/>
        <end position="32"/>
    </location>
</feature>
<evidence type="ECO:0000256" key="4">
    <source>
        <dbReference type="ARBA" id="ARBA00023136"/>
    </source>
</evidence>